<dbReference type="PANTHER" id="PTHR44520:SF2">
    <property type="entry name" value="RESPONSE REGULATOR RCP1"/>
    <property type="match status" value="1"/>
</dbReference>
<feature type="domain" description="Response regulatory" evidence="2">
    <location>
        <begin position="19"/>
        <end position="143"/>
    </location>
</feature>
<dbReference type="Pfam" id="PF00072">
    <property type="entry name" value="Response_reg"/>
    <property type="match status" value="1"/>
</dbReference>
<organism evidence="3 4">
    <name type="scientific">Rufibacter hautae</name>
    <dbReference type="NCBI Taxonomy" id="2595005"/>
    <lineage>
        <taxon>Bacteria</taxon>
        <taxon>Pseudomonadati</taxon>
        <taxon>Bacteroidota</taxon>
        <taxon>Cytophagia</taxon>
        <taxon>Cytophagales</taxon>
        <taxon>Hymenobacteraceae</taxon>
        <taxon>Rufibacter</taxon>
    </lineage>
</organism>
<dbReference type="OrthoDB" id="1524091at2"/>
<evidence type="ECO:0000313" key="4">
    <source>
        <dbReference type="Proteomes" id="UP000324133"/>
    </source>
</evidence>
<evidence type="ECO:0000313" key="3">
    <source>
        <dbReference type="EMBL" id="KAA3437510.1"/>
    </source>
</evidence>
<evidence type="ECO:0000259" key="2">
    <source>
        <dbReference type="PROSITE" id="PS50110"/>
    </source>
</evidence>
<gene>
    <name evidence="3" type="ORF">FOA19_09325</name>
</gene>
<dbReference type="SMART" id="SM00448">
    <property type="entry name" value="REC"/>
    <property type="match status" value="1"/>
</dbReference>
<name>A0A5B6TE49_9BACT</name>
<keyword evidence="4" id="KW-1185">Reference proteome</keyword>
<comment type="caution">
    <text evidence="3">The sequence shown here is derived from an EMBL/GenBank/DDBJ whole genome shotgun (WGS) entry which is preliminary data.</text>
</comment>
<dbReference type="Proteomes" id="UP000324133">
    <property type="component" value="Unassembled WGS sequence"/>
</dbReference>
<evidence type="ECO:0000256" key="1">
    <source>
        <dbReference type="PROSITE-ProRule" id="PRU00169"/>
    </source>
</evidence>
<reference evidence="3 4" key="1">
    <citation type="submission" date="2019-07" db="EMBL/GenBank/DDBJ databases">
        <title>Rufibacter sp. nov., isolated from lake sediment.</title>
        <authorList>
            <person name="Qu J.-H."/>
        </authorList>
    </citation>
    <scope>NUCLEOTIDE SEQUENCE [LARGE SCALE GENOMIC DNA]</scope>
    <source>
        <strain evidence="3 4">NBS58-1</strain>
    </source>
</reference>
<dbReference type="InterPro" id="IPR011006">
    <property type="entry name" value="CheY-like_superfamily"/>
</dbReference>
<dbReference type="PROSITE" id="PS50110">
    <property type="entry name" value="RESPONSE_REGULATORY"/>
    <property type="match status" value="1"/>
</dbReference>
<feature type="modified residue" description="4-aspartylphosphate" evidence="1">
    <location>
        <position position="77"/>
    </location>
</feature>
<dbReference type="SUPFAM" id="SSF52172">
    <property type="entry name" value="CheY-like"/>
    <property type="match status" value="1"/>
</dbReference>
<dbReference type="EMBL" id="VKKY01000002">
    <property type="protein sequence ID" value="KAA3437510.1"/>
    <property type="molecule type" value="Genomic_DNA"/>
</dbReference>
<keyword evidence="1" id="KW-0597">Phosphoprotein</keyword>
<dbReference type="RefSeq" id="WP_149090574.1">
    <property type="nucleotide sequence ID" value="NZ_VKKY01000002.1"/>
</dbReference>
<dbReference type="PANTHER" id="PTHR44520">
    <property type="entry name" value="RESPONSE REGULATOR RCP1-RELATED"/>
    <property type="match status" value="1"/>
</dbReference>
<accession>A0A5B6TE49</accession>
<dbReference type="Gene3D" id="3.40.50.2300">
    <property type="match status" value="1"/>
</dbReference>
<dbReference type="InterPro" id="IPR001789">
    <property type="entry name" value="Sig_transdc_resp-reg_receiver"/>
</dbReference>
<protein>
    <submittedName>
        <fullName evidence="3">Response regulator</fullName>
    </submittedName>
</protein>
<proteinExistence type="predicted"/>
<dbReference type="GO" id="GO:0000160">
    <property type="term" value="P:phosphorelay signal transduction system"/>
    <property type="evidence" value="ECO:0007669"/>
    <property type="project" value="InterPro"/>
</dbReference>
<dbReference type="InterPro" id="IPR052893">
    <property type="entry name" value="TCS_response_regulator"/>
</dbReference>
<sequence>MQEQHAADAQADNAQKMLSVMIVDDDESWIFVSKLLLKKAGIQNGIITAKNGLEAFTKLQELVSAEDKKLPDLIFLDIRMPVMDGFEFLERTTKTDPIDLSQTKVYICSSSLNPGDKEKAALYPVAGFLTKPLSKEILQGIIG</sequence>
<dbReference type="AlphaFoldDB" id="A0A5B6TE49"/>